<name>A0A0F9D0C0_9ZZZZ</name>
<sequence length="115" mass="11488">MSSTREVDNINISGVATMTSPHITTSIQDTNGVDIITLSAAASAVNEIQIANSITTSPVAIDAVGDDANIGLNLSTKGTGALILDGGTDPLTWPSADGAANDVMITNGAGVLSFT</sequence>
<comment type="caution">
    <text evidence="1">The sequence shown here is derived from an EMBL/GenBank/DDBJ whole genome shotgun (WGS) entry which is preliminary data.</text>
</comment>
<dbReference type="EMBL" id="LAZR01044077">
    <property type="protein sequence ID" value="KKL05528.1"/>
    <property type="molecule type" value="Genomic_DNA"/>
</dbReference>
<reference evidence="1" key="1">
    <citation type="journal article" date="2015" name="Nature">
        <title>Complex archaea that bridge the gap between prokaryotes and eukaryotes.</title>
        <authorList>
            <person name="Spang A."/>
            <person name="Saw J.H."/>
            <person name="Jorgensen S.L."/>
            <person name="Zaremba-Niedzwiedzka K."/>
            <person name="Martijn J."/>
            <person name="Lind A.E."/>
            <person name="van Eijk R."/>
            <person name="Schleper C."/>
            <person name="Guy L."/>
            <person name="Ettema T.J."/>
        </authorList>
    </citation>
    <scope>NUCLEOTIDE SEQUENCE</scope>
</reference>
<dbReference type="AlphaFoldDB" id="A0A0F9D0C0"/>
<protein>
    <submittedName>
        <fullName evidence="1">Uncharacterized protein</fullName>
    </submittedName>
</protein>
<gene>
    <name evidence="1" type="ORF">LCGC14_2605150</name>
</gene>
<organism evidence="1">
    <name type="scientific">marine sediment metagenome</name>
    <dbReference type="NCBI Taxonomy" id="412755"/>
    <lineage>
        <taxon>unclassified sequences</taxon>
        <taxon>metagenomes</taxon>
        <taxon>ecological metagenomes</taxon>
    </lineage>
</organism>
<proteinExistence type="predicted"/>
<accession>A0A0F9D0C0</accession>
<evidence type="ECO:0000313" key="1">
    <source>
        <dbReference type="EMBL" id="KKL05528.1"/>
    </source>
</evidence>
<feature type="non-terminal residue" evidence="1">
    <location>
        <position position="115"/>
    </location>
</feature>